<proteinExistence type="predicted"/>
<dbReference type="Pfam" id="PF06580">
    <property type="entry name" value="His_kinase"/>
    <property type="match status" value="1"/>
</dbReference>
<keyword evidence="1" id="KW-0175">Coiled coil</keyword>
<keyword evidence="2" id="KW-0472">Membrane</keyword>
<keyword evidence="4" id="KW-0808">Transferase</keyword>
<accession>A0A7W2EEC9</accession>
<keyword evidence="2" id="KW-1133">Transmembrane helix</keyword>
<comment type="caution">
    <text evidence="4">The sequence shown here is derived from an EMBL/GenBank/DDBJ whole genome shotgun (WGS) entry which is preliminary data.</text>
</comment>
<evidence type="ECO:0000313" key="5">
    <source>
        <dbReference type="Proteomes" id="UP000566711"/>
    </source>
</evidence>
<feature type="transmembrane region" description="Helical" evidence="2">
    <location>
        <begin position="70"/>
        <end position="95"/>
    </location>
</feature>
<evidence type="ECO:0000256" key="2">
    <source>
        <dbReference type="SAM" id="Phobius"/>
    </source>
</evidence>
<feature type="transmembrane region" description="Helical" evidence="2">
    <location>
        <begin position="143"/>
        <end position="161"/>
    </location>
</feature>
<keyword evidence="4" id="KW-0418">Kinase</keyword>
<feature type="transmembrane region" description="Helical" evidence="2">
    <location>
        <begin position="37"/>
        <end position="58"/>
    </location>
</feature>
<name>A0A7W2EEC9_9BURK</name>
<gene>
    <name evidence="4" type="ORF">H3H36_03105</name>
</gene>
<dbReference type="InterPro" id="IPR036890">
    <property type="entry name" value="HATPase_C_sf"/>
</dbReference>
<dbReference type="Pfam" id="PF02518">
    <property type="entry name" value="HATPase_c"/>
    <property type="match status" value="1"/>
</dbReference>
<feature type="transmembrane region" description="Helical" evidence="2">
    <location>
        <begin position="107"/>
        <end position="131"/>
    </location>
</feature>
<dbReference type="SMART" id="SM00387">
    <property type="entry name" value="HATPase_c"/>
    <property type="match status" value="1"/>
</dbReference>
<evidence type="ECO:0000313" key="4">
    <source>
        <dbReference type="EMBL" id="MBA5604349.1"/>
    </source>
</evidence>
<reference evidence="4 5" key="1">
    <citation type="submission" date="2020-07" db="EMBL/GenBank/DDBJ databases">
        <title>Novel species isolated from subtropical streams in China.</title>
        <authorList>
            <person name="Lu H."/>
        </authorList>
    </citation>
    <scope>NUCLEOTIDE SEQUENCE [LARGE SCALE GENOMIC DNA]</scope>
    <source>
        <strain evidence="4 5">FT3S</strain>
    </source>
</reference>
<keyword evidence="2" id="KW-0812">Transmembrane</keyword>
<dbReference type="Proteomes" id="UP000566711">
    <property type="component" value="Unassembled WGS sequence"/>
</dbReference>
<feature type="domain" description="Histidine kinase/HSP90-like ATPase" evidence="3">
    <location>
        <begin position="286"/>
        <end position="387"/>
    </location>
</feature>
<dbReference type="InterPro" id="IPR010559">
    <property type="entry name" value="Sig_transdc_His_kin_internal"/>
</dbReference>
<evidence type="ECO:0000256" key="1">
    <source>
        <dbReference type="SAM" id="Coils"/>
    </source>
</evidence>
<dbReference type="SUPFAM" id="SSF55874">
    <property type="entry name" value="ATPase domain of HSP90 chaperone/DNA topoisomerase II/histidine kinase"/>
    <property type="match status" value="1"/>
</dbReference>
<dbReference type="PANTHER" id="PTHR34220:SF9">
    <property type="entry name" value="SIGNAL TRANSDUCTION HISTIDINE KINASE INTERNAL REGION DOMAIN-CONTAINING PROTEIN"/>
    <property type="match status" value="1"/>
</dbReference>
<organism evidence="4 5">
    <name type="scientific">Rugamonas fusca</name>
    <dbReference type="NCBI Taxonomy" id="2758568"/>
    <lineage>
        <taxon>Bacteria</taxon>
        <taxon>Pseudomonadati</taxon>
        <taxon>Pseudomonadota</taxon>
        <taxon>Betaproteobacteria</taxon>
        <taxon>Burkholderiales</taxon>
        <taxon>Oxalobacteraceae</taxon>
        <taxon>Telluria group</taxon>
        <taxon>Rugamonas</taxon>
    </lineage>
</organism>
<dbReference type="EMBL" id="JACEZS010000001">
    <property type="protein sequence ID" value="MBA5604349.1"/>
    <property type="molecule type" value="Genomic_DNA"/>
</dbReference>
<dbReference type="InterPro" id="IPR003594">
    <property type="entry name" value="HATPase_dom"/>
</dbReference>
<dbReference type="PANTHER" id="PTHR34220">
    <property type="entry name" value="SENSOR HISTIDINE KINASE YPDA"/>
    <property type="match status" value="1"/>
</dbReference>
<evidence type="ECO:0000259" key="3">
    <source>
        <dbReference type="SMART" id="SM00387"/>
    </source>
</evidence>
<dbReference type="AlphaFoldDB" id="A0A7W2EEC9"/>
<dbReference type="InterPro" id="IPR050640">
    <property type="entry name" value="Bact_2-comp_sensor_kinase"/>
</dbReference>
<feature type="coiled-coil region" evidence="1">
    <location>
        <begin position="172"/>
        <end position="202"/>
    </location>
</feature>
<sequence>MPVLARATCPEKMAVGPHPLDSIPLFRRWPSSPLRNVVYTGIWNVGLALCLAGASLMFGASGARFADYWWPMLLISNLIGYLIHLGTVAGNWLLGGWPRRARGVPRLAYRLVLTGSCALLGYALGIALLGGGDPLHLLVSRRALTQVLPLAVFIALFMLVVHLSGERRIAAETQAARQREQLEASARQLAEARLRALQAQIEPHFLYNTLANVVSLIAPQPAQAAHMLERFIDYLRASLAASREESATLGADADLIAAYLDVLAVRMGERLRYRIDVPAELRAVVIAPMLLQPLVENAVAHGLEPKVEGGEIVLAARRQDNRLCLEVRDTGVGLAGAGPVSGKRGGGVGLGNLRERLRTLYGNDAQVQLLENQPCGMTVRLLLPLNGSLPSSTPAP</sequence>
<dbReference type="RefSeq" id="WP_182213856.1">
    <property type="nucleotide sequence ID" value="NZ_JACEZS010000001.1"/>
</dbReference>
<dbReference type="Gene3D" id="3.30.565.10">
    <property type="entry name" value="Histidine kinase-like ATPase, C-terminal domain"/>
    <property type="match status" value="1"/>
</dbReference>
<keyword evidence="5" id="KW-1185">Reference proteome</keyword>
<dbReference type="GO" id="GO:0000155">
    <property type="term" value="F:phosphorelay sensor kinase activity"/>
    <property type="evidence" value="ECO:0007669"/>
    <property type="project" value="InterPro"/>
</dbReference>
<dbReference type="GO" id="GO:0016020">
    <property type="term" value="C:membrane"/>
    <property type="evidence" value="ECO:0007669"/>
    <property type="project" value="InterPro"/>
</dbReference>
<protein>
    <submittedName>
        <fullName evidence="4">Histidine kinase</fullName>
    </submittedName>
</protein>